<dbReference type="InterPro" id="IPR041617">
    <property type="entry name" value="TPR_MalT"/>
</dbReference>
<evidence type="ECO:0000256" key="1">
    <source>
        <dbReference type="ARBA" id="ARBA00023015"/>
    </source>
</evidence>
<dbReference type="Pfam" id="PF00196">
    <property type="entry name" value="GerE"/>
    <property type="match status" value="1"/>
</dbReference>
<sequence>MTIPILSTKIHIPLQRSKSVLRPRLTGRLNEGLHRRLTVVSAAAGFGKTTLVSGWAASCGRPVAWLSMDEGDNDAARFMTYLCAALQKAGANTNEGLIRVLQAPQPPPAESIITALANEISGAPGHFVLVLDDYHVITAEPVNNAIALLLERMPPQLHLVIATREDPRLPLAKLRVRDQLTEVRTQDLRFTASESAEFLDRVMGLSLTSANIALLESRTEGWIAGLQLAALTMQGHPDPANVLRSFTGSHRFVLDYLVEEVLQRQSADIQAFLLRTSILDRMCGPLCDAVHPREAGEQLITNASGQETLADLERANLFIVPLDHERRWYRYHHLFAELLRQRLRQSIASSAGNEERFISELHIHASRWYEDNGHLLEAFHHAAAADDVERAARLLDGDGMPLLFRGAVTPVMNWLDSLPRKELDVRPSLWVMFASALLMAGRMNGVEPKLQAAEKALQDAAQDEKTRDLIGHIASIRATMAVSRHQANAIMTESRRALEYLHPDNLPVRTATAWTLGYAYQLQGDRAAAVEAYTEALSGSQKIGHTMIAIMAALGLGNMQEAGNRLHEAAETYRGVLKLAGDPPLPAACEAHLGLARIFYEWNDLDAAWRHGQQSVQLARLLESLDRAVAGEAFLAKLMLARGEGSGAAAAIANAEQSARRQHFQNQMPHIAAVQAQVLLQQGDPAAAARFAEKHELHASLARSLLMQGNTSEALSVLEPLLGLTEAKEHADEMLKVMALLAAVLHAHGERARAAEMLRDALTMGEPGGFTRTFVDEGVPMYLLLREAAAHGMLHDYPGQLLAAFEAGGMTREFMKERHPAKSDNALIEPLSARELEVLRLIAQGLSNREIGERLFIALTTVKGHNRTIFDKLQVKRRTEAVARARKLGLL</sequence>
<dbReference type="SUPFAM" id="SSF52540">
    <property type="entry name" value="P-loop containing nucleoside triphosphate hydrolases"/>
    <property type="match status" value="1"/>
</dbReference>
<dbReference type="InterPro" id="IPR059106">
    <property type="entry name" value="WHD_MalT"/>
</dbReference>
<name>A0ABY5SNE8_9BACL</name>
<dbReference type="InterPro" id="IPR036388">
    <property type="entry name" value="WH-like_DNA-bd_sf"/>
</dbReference>
<dbReference type="EMBL" id="CP091430">
    <property type="protein sequence ID" value="UVI33733.1"/>
    <property type="molecule type" value="Genomic_DNA"/>
</dbReference>
<dbReference type="PANTHER" id="PTHR44688">
    <property type="entry name" value="DNA-BINDING TRANSCRIPTIONAL ACTIVATOR DEVR_DOSR"/>
    <property type="match status" value="1"/>
</dbReference>
<evidence type="ECO:0000313" key="6">
    <source>
        <dbReference type="Proteomes" id="UP001057877"/>
    </source>
</evidence>
<dbReference type="SUPFAM" id="SSF48452">
    <property type="entry name" value="TPR-like"/>
    <property type="match status" value="1"/>
</dbReference>
<protein>
    <submittedName>
        <fullName evidence="5">LuxR C-terminal-related transcriptional regulator</fullName>
    </submittedName>
</protein>
<dbReference type="InterPro" id="IPR000792">
    <property type="entry name" value="Tscrpt_reg_LuxR_C"/>
</dbReference>
<dbReference type="RefSeq" id="WP_258389786.1">
    <property type="nucleotide sequence ID" value="NZ_CP091430.1"/>
</dbReference>
<dbReference type="Gene3D" id="1.10.10.10">
    <property type="entry name" value="Winged helix-like DNA-binding domain superfamily/Winged helix DNA-binding domain"/>
    <property type="match status" value="1"/>
</dbReference>
<evidence type="ECO:0000256" key="2">
    <source>
        <dbReference type="ARBA" id="ARBA00023125"/>
    </source>
</evidence>
<proteinExistence type="predicted"/>
<dbReference type="Proteomes" id="UP001057877">
    <property type="component" value="Chromosome"/>
</dbReference>
<dbReference type="PROSITE" id="PS50043">
    <property type="entry name" value="HTH_LUXR_2"/>
    <property type="match status" value="1"/>
</dbReference>
<dbReference type="Gene3D" id="3.40.50.300">
    <property type="entry name" value="P-loop containing nucleotide triphosphate hydrolases"/>
    <property type="match status" value="1"/>
</dbReference>
<keyword evidence="3" id="KW-0804">Transcription</keyword>
<evidence type="ECO:0000256" key="3">
    <source>
        <dbReference type="ARBA" id="ARBA00023163"/>
    </source>
</evidence>
<dbReference type="PANTHER" id="PTHR44688:SF16">
    <property type="entry name" value="DNA-BINDING TRANSCRIPTIONAL ACTIVATOR DEVR_DOSR"/>
    <property type="match status" value="1"/>
</dbReference>
<accession>A0ABY5SNE8</accession>
<dbReference type="PRINTS" id="PR00038">
    <property type="entry name" value="HTHLUXR"/>
</dbReference>
<evidence type="ECO:0000313" key="5">
    <source>
        <dbReference type="EMBL" id="UVI33733.1"/>
    </source>
</evidence>
<dbReference type="SUPFAM" id="SSF46894">
    <property type="entry name" value="C-terminal effector domain of the bipartite response regulators"/>
    <property type="match status" value="1"/>
</dbReference>
<dbReference type="InterPro" id="IPR027417">
    <property type="entry name" value="P-loop_NTPase"/>
</dbReference>
<dbReference type="Pfam" id="PF17874">
    <property type="entry name" value="TPR_MalT"/>
    <property type="match status" value="1"/>
</dbReference>
<feature type="domain" description="HTH luxR-type" evidence="4">
    <location>
        <begin position="824"/>
        <end position="889"/>
    </location>
</feature>
<dbReference type="SMART" id="SM00421">
    <property type="entry name" value="HTH_LUXR"/>
    <property type="match status" value="1"/>
</dbReference>
<keyword evidence="2" id="KW-0238">DNA-binding</keyword>
<keyword evidence="6" id="KW-1185">Reference proteome</keyword>
<evidence type="ECO:0000259" key="4">
    <source>
        <dbReference type="PROSITE" id="PS50043"/>
    </source>
</evidence>
<gene>
    <name evidence="5" type="ORF">L1F29_23675</name>
</gene>
<dbReference type="InterPro" id="IPR011990">
    <property type="entry name" value="TPR-like_helical_dom_sf"/>
</dbReference>
<dbReference type="CDD" id="cd06170">
    <property type="entry name" value="LuxR_C_like"/>
    <property type="match status" value="1"/>
</dbReference>
<keyword evidence="1" id="KW-0805">Transcription regulation</keyword>
<dbReference type="Gene3D" id="1.25.40.10">
    <property type="entry name" value="Tetratricopeptide repeat domain"/>
    <property type="match status" value="1"/>
</dbReference>
<dbReference type="InterPro" id="IPR016032">
    <property type="entry name" value="Sig_transdc_resp-reg_C-effctor"/>
</dbReference>
<dbReference type="Pfam" id="PF25873">
    <property type="entry name" value="WHD_MalT"/>
    <property type="match status" value="1"/>
</dbReference>
<reference evidence="5" key="1">
    <citation type="submission" date="2022-01" db="EMBL/GenBank/DDBJ databases">
        <title>Paenibacillus spongiae sp. nov., isolated from marine sponge.</title>
        <authorList>
            <person name="Li Z."/>
            <person name="Zhang M."/>
        </authorList>
    </citation>
    <scope>NUCLEOTIDE SEQUENCE</scope>
    <source>
        <strain evidence="5">PHS-Z3</strain>
    </source>
</reference>
<organism evidence="5 6">
    <name type="scientific">Paenibacillus spongiae</name>
    <dbReference type="NCBI Taxonomy" id="2909671"/>
    <lineage>
        <taxon>Bacteria</taxon>
        <taxon>Bacillati</taxon>
        <taxon>Bacillota</taxon>
        <taxon>Bacilli</taxon>
        <taxon>Bacillales</taxon>
        <taxon>Paenibacillaceae</taxon>
        <taxon>Paenibacillus</taxon>
    </lineage>
</organism>